<dbReference type="InterPro" id="IPR036271">
    <property type="entry name" value="Tet_transcr_reg_TetR-rel_C_sf"/>
</dbReference>
<dbReference type="PANTHER" id="PTHR30055:SF200">
    <property type="entry name" value="HTH-TYPE TRANSCRIPTIONAL REPRESSOR BDCR"/>
    <property type="match status" value="1"/>
</dbReference>
<dbReference type="SUPFAM" id="SSF48498">
    <property type="entry name" value="Tetracyclin repressor-like, C-terminal domain"/>
    <property type="match status" value="1"/>
</dbReference>
<feature type="domain" description="HTH tetR-type" evidence="3">
    <location>
        <begin position="21"/>
        <end position="81"/>
    </location>
</feature>
<comment type="caution">
    <text evidence="4">The sequence shown here is derived from an EMBL/GenBank/DDBJ whole genome shotgun (WGS) entry which is preliminary data.</text>
</comment>
<organism evidence="4 5">
    <name type="scientific">Streptomyces pyxinae</name>
    <dbReference type="NCBI Taxonomy" id="2970734"/>
    <lineage>
        <taxon>Bacteria</taxon>
        <taxon>Bacillati</taxon>
        <taxon>Actinomycetota</taxon>
        <taxon>Actinomycetes</taxon>
        <taxon>Kitasatosporales</taxon>
        <taxon>Streptomycetaceae</taxon>
        <taxon>Streptomyces</taxon>
    </lineage>
</organism>
<accession>A0ABT2C9P7</accession>
<dbReference type="InterPro" id="IPR009057">
    <property type="entry name" value="Homeodomain-like_sf"/>
</dbReference>
<keyword evidence="1 2" id="KW-0238">DNA-binding</keyword>
<evidence type="ECO:0000313" key="5">
    <source>
        <dbReference type="Proteomes" id="UP001431313"/>
    </source>
</evidence>
<dbReference type="InterPro" id="IPR050109">
    <property type="entry name" value="HTH-type_TetR-like_transc_reg"/>
</dbReference>
<dbReference type="SUPFAM" id="SSF46689">
    <property type="entry name" value="Homeodomain-like"/>
    <property type="match status" value="1"/>
</dbReference>
<evidence type="ECO:0000313" key="4">
    <source>
        <dbReference type="EMBL" id="MCS0634119.1"/>
    </source>
</evidence>
<gene>
    <name evidence="4" type="ORF">NX801_00250</name>
</gene>
<dbReference type="PROSITE" id="PS50977">
    <property type="entry name" value="HTH_TETR_2"/>
    <property type="match status" value="1"/>
</dbReference>
<sequence>MSISSETTGRRTKRRGTQHLTPAGVKILEAASRLFYEQGIRAIGVEAIAEQAGVTKKTLYDCFGSKEDLIVAYLRARDGLWRATLVRHVNGHKGPAGQKILATFGALRDWMHERNRRGCAFINASVELPDDHPGREVARDQKTWFLAYLEDLAREGNAEAPAALAAQVLILHEGACVAGSMGSVDQAVLRAEQVAAILIERSLPE</sequence>
<dbReference type="RefSeq" id="WP_258784655.1">
    <property type="nucleotide sequence ID" value="NZ_JANUGQ010000001.1"/>
</dbReference>
<dbReference type="InterPro" id="IPR001647">
    <property type="entry name" value="HTH_TetR"/>
</dbReference>
<evidence type="ECO:0000256" key="1">
    <source>
        <dbReference type="ARBA" id="ARBA00023125"/>
    </source>
</evidence>
<name>A0ABT2C9P7_9ACTN</name>
<reference evidence="4" key="1">
    <citation type="submission" date="2022-08" db="EMBL/GenBank/DDBJ databases">
        <authorList>
            <person name="Somphong A."/>
            <person name="Phongsopitanun W."/>
        </authorList>
    </citation>
    <scope>NUCLEOTIDE SEQUENCE</scope>
    <source>
        <strain evidence="4">LP05-1</strain>
    </source>
</reference>
<dbReference type="Proteomes" id="UP001431313">
    <property type="component" value="Unassembled WGS sequence"/>
</dbReference>
<evidence type="ECO:0000256" key="2">
    <source>
        <dbReference type="PROSITE-ProRule" id="PRU00335"/>
    </source>
</evidence>
<dbReference type="Pfam" id="PF00440">
    <property type="entry name" value="TetR_N"/>
    <property type="match status" value="1"/>
</dbReference>
<feature type="DNA-binding region" description="H-T-H motif" evidence="2">
    <location>
        <begin position="44"/>
        <end position="63"/>
    </location>
</feature>
<protein>
    <submittedName>
        <fullName evidence="4">TetR/AcrR family transcriptional regulator</fullName>
    </submittedName>
</protein>
<proteinExistence type="predicted"/>
<keyword evidence="5" id="KW-1185">Reference proteome</keyword>
<dbReference type="Gene3D" id="1.10.357.10">
    <property type="entry name" value="Tetracycline Repressor, domain 2"/>
    <property type="match status" value="1"/>
</dbReference>
<dbReference type="PRINTS" id="PR00455">
    <property type="entry name" value="HTHTETR"/>
</dbReference>
<dbReference type="EMBL" id="JANUGQ010000001">
    <property type="protein sequence ID" value="MCS0634119.1"/>
    <property type="molecule type" value="Genomic_DNA"/>
</dbReference>
<dbReference type="PANTHER" id="PTHR30055">
    <property type="entry name" value="HTH-TYPE TRANSCRIPTIONAL REGULATOR RUTR"/>
    <property type="match status" value="1"/>
</dbReference>
<evidence type="ECO:0000259" key="3">
    <source>
        <dbReference type="PROSITE" id="PS50977"/>
    </source>
</evidence>